<sequence length="60" mass="6548">MRTIQEILDSMSPELRKNAIQAVEESRIFAASLAHIPSPSALNGKAETFDSLSEMPISFA</sequence>
<accession>A0A483LRB3</accession>
<organism evidence="1">
    <name type="scientific">Klebsiella pneumoniae</name>
    <dbReference type="NCBI Taxonomy" id="573"/>
    <lineage>
        <taxon>Bacteria</taxon>
        <taxon>Pseudomonadati</taxon>
        <taxon>Pseudomonadota</taxon>
        <taxon>Gammaproteobacteria</taxon>
        <taxon>Enterobacterales</taxon>
        <taxon>Enterobacteriaceae</taxon>
        <taxon>Klebsiella/Raoultella group</taxon>
        <taxon>Klebsiella</taxon>
        <taxon>Klebsiella pneumoniae complex</taxon>
    </lineage>
</organism>
<dbReference type="RefSeq" id="WP_127350946.1">
    <property type="nucleotide sequence ID" value="NZ_JAEGID010000002.1"/>
</dbReference>
<evidence type="ECO:0000313" key="1">
    <source>
        <dbReference type="EMBL" id="TCX77520.1"/>
    </source>
</evidence>
<proteinExistence type="predicted"/>
<dbReference type="EMBL" id="SDCR01000001">
    <property type="protein sequence ID" value="TCX77520.1"/>
    <property type="molecule type" value="Genomic_DNA"/>
</dbReference>
<dbReference type="AlphaFoldDB" id="A0A483LRB3"/>
<name>A0A483LRB3_KLEPN</name>
<comment type="caution">
    <text evidence="1">The sequence shown here is derived from an EMBL/GenBank/DDBJ whole genome shotgun (WGS) entry which is preliminary data.</text>
</comment>
<gene>
    <name evidence="1" type="ORF">ETE60_01040</name>
</gene>
<protein>
    <submittedName>
        <fullName evidence="1">Uncharacterized protein</fullName>
    </submittedName>
</protein>
<reference evidence="1" key="1">
    <citation type="submission" date="2019-01" db="EMBL/GenBank/DDBJ databases">
        <authorList>
            <person name="Lista F."/>
            <person name="Anselmo A."/>
        </authorList>
    </citation>
    <scope>NUCLEOTIDE SEQUENCE</scope>
    <source>
        <strain evidence="1">5S</strain>
    </source>
</reference>